<feature type="domain" description="Protein kinase" evidence="3">
    <location>
        <begin position="118"/>
        <end position="482"/>
    </location>
</feature>
<dbReference type="EMBL" id="JAGIKX010000013">
    <property type="protein sequence ID" value="MBP2257746.1"/>
    <property type="molecule type" value="Genomic_DNA"/>
</dbReference>
<comment type="caution">
    <text evidence="4">The sequence shown here is derived from an EMBL/GenBank/DDBJ whole genome shotgun (WGS) entry which is preliminary data.</text>
</comment>
<organism evidence="4 5">
    <name type="scientific">Virgibacillus alimentarius</name>
    <dbReference type="NCBI Taxonomy" id="698769"/>
    <lineage>
        <taxon>Bacteria</taxon>
        <taxon>Bacillati</taxon>
        <taxon>Bacillota</taxon>
        <taxon>Bacilli</taxon>
        <taxon>Bacillales</taxon>
        <taxon>Bacillaceae</taxon>
        <taxon>Virgibacillus</taxon>
    </lineage>
</organism>
<dbReference type="Proteomes" id="UP001519294">
    <property type="component" value="Unassembled WGS sequence"/>
</dbReference>
<evidence type="ECO:0000256" key="1">
    <source>
        <dbReference type="ARBA" id="ARBA00009670"/>
    </source>
</evidence>
<dbReference type="SUPFAM" id="SSF56112">
    <property type="entry name" value="Protein kinase-like (PK-like)"/>
    <property type="match status" value="1"/>
</dbReference>
<keyword evidence="2" id="KW-0812">Transmembrane</keyword>
<dbReference type="InterPro" id="IPR050154">
    <property type="entry name" value="UbiB_kinase"/>
</dbReference>
<evidence type="ECO:0000313" key="4">
    <source>
        <dbReference type="EMBL" id="MBP2257746.1"/>
    </source>
</evidence>
<keyword evidence="2" id="KW-0472">Membrane</keyword>
<dbReference type="PANTHER" id="PTHR10566">
    <property type="entry name" value="CHAPERONE-ACTIVITY OF BC1 COMPLEX CABC1 -RELATED"/>
    <property type="match status" value="1"/>
</dbReference>
<dbReference type="InterPro" id="IPR004147">
    <property type="entry name" value="ABC1_dom"/>
</dbReference>
<evidence type="ECO:0000313" key="5">
    <source>
        <dbReference type="Proteomes" id="UP001519294"/>
    </source>
</evidence>
<gene>
    <name evidence="4" type="ORF">J2Z81_001700</name>
</gene>
<dbReference type="Gene3D" id="1.10.510.10">
    <property type="entry name" value="Transferase(Phosphotransferase) domain 1"/>
    <property type="match status" value="1"/>
</dbReference>
<proteinExistence type="inferred from homology"/>
<keyword evidence="4" id="KW-0830">Ubiquinone</keyword>
<dbReference type="Pfam" id="PF03109">
    <property type="entry name" value="ABC1"/>
    <property type="match status" value="1"/>
</dbReference>
<feature type="transmembrane region" description="Helical" evidence="2">
    <location>
        <begin position="526"/>
        <end position="546"/>
    </location>
</feature>
<dbReference type="InterPro" id="IPR011009">
    <property type="entry name" value="Kinase-like_dom_sf"/>
</dbReference>
<accession>A0ABS4S9J0</accession>
<dbReference type="PANTHER" id="PTHR10566:SF113">
    <property type="entry name" value="PROTEIN ACTIVITY OF BC1 COMPLEX KINASE 7, CHLOROPLASTIC"/>
    <property type="match status" value="1"/>
</dbReference>
<reference evidence="4 5" key="1">
    <citation type="submission" date="2021-03" db="EMBL/GenBank/DDBJ databases">
        <title>Genomic Encyclopedia of Type Strains, Phase IV (KMG-IV): sequencing the most valuable type-strain genomes for metagenomic binning, comparative biology and taxonomic classification.</title>
        <authorList>
            <person name="Goeker M."/>
        </authorList>
    </citation>
    <scope>NUCLEOTIDE SEQUENCE [LARGE SCALE GENOMIC DNA]</scope>
    <source>
        <strain evidence="4 5">DSM 25790</strain>
    </source>
</reference>
<feature type="transmembrane region" description="Helical" evidence="2">
    <location>
        <begin position="492"/>
        <end position="514"/>
    </location>
</feature>
<keyword evidence="5" id="KW-1185">Reference proteome</keyword>
<keyword evidence="2" id="KW-1133">Transmembrane helix</keyword>
<evidence type="ECO:0000256" key="2">
    <source>
        <dbReference type="SAM" id="Phobius"/>
    </source>
</evidence>
<comment type="similarity">
    <text evidence="1">Belongs to the protein kinase superfamily. ADCK protein kinase family.</text>
</comment>
<dbReference type="CDD" id="cd05121">
    <property type="entry name" value="ABC1_ADCK3-like"/>
    <property type="match status" value="1"/>
</dbReference>
<name>A0ABS4S9J0_9BACI</name>
<evidence type="ECO:0000259" key="3">
    <source>
        <dbReference type="PROSITE" id="PS50011"/>
    </source>
</evidence>
<sequence>MKRYREIAVAFSKNGFGYMVRELGLHELIPLPRRFSVKRSQKHHAKTIGERIRLFLEELGPTFVKLGQFASTRSDLIPDHIIQELEKLQDQVPANEAKEMKEVIEKELKMPIEQIFSQFHDEPLGAASIGQVHYAVLQTGEAVAVKVQRPNIKKNIKTDLEILKQLAVMAEHRLEWAKRYQIENMVDEFAKALLHELDYTVEGRNADRIAKQFTDDPNIHIPTIYWDYTTRNVLIMEYVAGTKLNQMDQLQQAGYDTKILAKRITNAIFHQIFIEGFFHGDPHPGNISALPGEKVVLMDFGMMGRLTRDMKKNFSTLVISMMRQHTEGVIKAITRMGMVPDDVNMEQLRADIDDLREKYYDVPLRQVSIGSAVDDLLQVSHKHQIHIPADLTLLGKTLATLESMVVKLDPEISIIKLAEPFGRQLLFERFRPKNIAENVVNEWSEVSETLADVPETIRDLKTMIKQKKLPIELSFSKAENFLNKLDRISNRISFSIVLLSFSIIMVGLIIGSALGGQSSILWDIPAIEIGFVVALLMFLWLLFSIFRSGRF</sequence>
<dbReference type="InterPro" id="IPR000719">
    <property type="entry name" value="Prot_kinase_dom"/>
</dbReference>
<dbReference type="PROSITE" id="PS50011">
    <property type="entry name" value="PROTEIN_KINASE_DOM"/>
    <property type="match status" value="1"/>
</dbReference>
<protein>
    <submittedName>
        <fullName evidence="4">Ubiquinone biosynthesis protein</fullName>
    </submittedName>
</protein>